<evidence type="ECO:0000313" key="2">
    <source>
        <dbReference type="EMBL" id="KZV84005.1"/>
    </source>
</evidence>
<dbReference type="AlphaFoldDB" id="A0A165D8N9"/>
<name>A0A165D8N9_EXIGL</name>
<reference evidence="2 3" key="1">
    <citation type="journal article" date="2016" name="Mol. Biol. Evol.">
        <title>Comparative Genomics of Early-Diverging Mushroom-Forming Fungi Provides Insights into the Origins of Lignocellulose Decay Capabilities.</title>
        <authorList>
            <person name="Nagy L.G."/>
            <person name="Riley R."/>
            <person name="Tritt A."/>
            <person name="Adam C."/>
            <person name="Daum C."/>
            <person name="Floudas D."/>
            <person name="Sun H."/>
            <person name="Yadav J.S."/>
            <person name="Pangilinan J."/>
            <person name="Larsson K.H."/>
            <person name="Matsuura K."/>
            <person name="Barry K."/>
            <person name="Labutti K."/>
            <person name="Kuo R."/>
            <person name="Ohm R.A."/>
            <person name="Bhattacharya S.S."/>
            <person name="Shirouzu T."/>
            <person name="Yoshinaga Y."/>
            <person name="Martin F.M."/>
            <person name="Grigoriev I.V."/>
            <person name="Hibbett D.S."/>
        </authorList>
    </citation>
    <scope>NUCLEOTIDE SEQUENCE [LARGE SCALE GENOMIC DNA]</scope>
    <source>
        <strain evidence="2 3">HHB12029</strain>
    </source>
</reference>
<feature type="region of interest" description="Disordered" evidence="1">
    <location>
        <begin position="138"/>
        <end position="161"/>
    </location>
</feature>
<protein>
    <submittedName>
        <fullName evidence="2">Uncharacterized protein</fullName>
    </submittedName>
</protein>
<evidence type="ECO:0000313" key="3">
    <source>
        <dbReference type="Proteomes" id="UP000077266"/>
    </source>
</evidence>
<dbReference type="EMBL" id="KV426245">
    <property type="protein sequence ID" value="KZV84005.1"/>
    <property type="molecule type" value="Genomic_DNA"/>
</dbReference>
<proteinExistence type="predicted"/>
<accession>A0A165D8N9</accession>
<feature type="compositionally biased region" description="Polar residues" evidence="1">
    <location>
        <begin position="138"/>
        <end position="147"/>
    </location>
</feature>
<dbReference type="InParanoid" id="A0A165D8N9"/>
<gene>
    <name evidence="2" type="ORF">EXIGLDRAFT_842549</name>
</gene>
<keyword evidence="3" id="KW-1185">Reference proteome</keyword>
<sequence>MAHPYQSHAGAYPSQNAYYNYPASGNAHNQPMLYQPSEYLPGAGILVSSGVMAPAQEPAVTPRPRTRNPHYDFQNCYQQTGSSYTAVSVPAPVVPSFGYHPPHPQSTSSTFQHSAFPAQPSQDYTYTIEPALVPLSASAGQSTTQRRASVREPATRPARVGTLAPDSLLFQPFVPKFTPEPASQQPQPVDEVTEDDAWLQFLAQYPPPSFGF</sequence>
<evidence type="ECO:0000256" key="1">
    <source>
        <dbReference type="SAM" id="MobiDB-lite"/>
    </source>
</evidence>
<dbReference type="Proteomes" id="UP000077266">
    <property type="component" value="Unassembled WGS sequence"/>
</dbReference>
<organism evidence="2 3">
    <name type="scientific">Exidia glandulosa HHB12029</name>
    <dbReference type="NCBI Taxonomy" id="1314781"/>
    <lineage>
        <taxon>Eukaryota</taxon>
        <taxon>Fungi</taxon>
        <taxon>Dikarya</taxon>
        <taxon>Basidiomycota</taxon>
        <taxon>Agaricomycotina</taxon>
        <taxon>Agaricomycetes</taxon>
        <taxon>Auriculariales</taxon>
        <taxon>Exidiaceae</taxon>
        <taxon>Exidia</taxon>
    </lineage>
</organism>